<dbReference type="Proteomes" id="UP000269154">
    <property type="component" value="Unassembled WGS sequence"/>
</dbReference>
<accession>A0A3N6QKX3</accession>
<dbReference type="AlphaFoldDB" id="A0A3N6QKX3"/>
<proteinExistence type="predicted"/>
<gene>
    <name evidence="1" type="ORF">D5R40_34615</name>
</gene>
<evidence type="ECO:0000313" key="1">
    <source>
        <dbReference type="EMBL" id="RQH13346.1"/>
    </source>
</evidence>
<dbReference type="EMBL" id="RCBY01000632">
    <property type="protein sequence ID" value="RQH13346.1"/>
    <property type="molecule type" value="Genomic_DNA"/>
</dbReference>
<evidence type="ECO:0000313" key="2">
    <source>
        <dbReference type="Proteomes" id="UP000269154"/>
    </source>
</evidence>
<reference evidence="1 2" key="1">
    <citation type="journal article" date="2018" name="ACS Chem. Biol.">
        <title>Ketoreductase domain dysfunction expands chemodiversity: malyngamide biosynthesis in the cyanobacterium Okeania hirsuta.</title>
        <authorList>
            <person name="Moss N.A."/>
            <person name="Leao T."/>
            <person name="Rankin M."/>
            <person name="McCullough T.M."/>
            <person name="Qu P."/>
            <person name="Korobeynikov A."/>
            <person name="Smith J.L."/>
            <person name="Gerwick L."/>
            <person name="Gerwick W.H."/>
        </authorList>
    </citation>
    <scope>NUCLEOTIDE SEQUENCE [LARGE SCALE GENOMIC DNA]</scope>
    <source>
        <strain evidence="1 2">PAB10Feb10-1</strain>
    </source>
</reference>
<protein>
    <submittedName>
        <fullName evidence="1">Uncharacterized protein</fullName>
    </submittedName>
</protein>
<dbReference type="RefSeq" id="WP_124143940.1">
    <property type="nucleotide sequence ID" value="NZ_CAWOKI010000375.1"/>
</dbReference>
<comment type="caution">
    <text evidence="1">The sequence shown here is derived from an EMBL/GenBank/DDBJ whole genome shotgun (WGS) entry which is preliminary data.</text>
</comment>
<dbReference type="OrthoDB" id="518052at2"/>
<organism evidence="1 2">
    <name type="scientific">Okeania hirsuta</name>
    <dbReference type="NCBI Taxonomy" id="1458930"/>
    <lineage>
        <taxon>Bacteria</taxon>
        <taxon>Bacillati</taxon>
        <taxon>Cyanobacteriota</taxon>
        <taxon>Cyanophyceae</taxon>
        <taxon>Oscillatoriophycideae</taxon>
        <taxon>Oscillatoriales</taxon>
        <taxon>Microcoleaceae</taxon>
        <taxon>Okeania</taxon>
    </lineage>
</organism>
<name>A0A3N6QKX3_9CYAN</name>
<sequence length="101" mass="11486">MILSYKATQFIVEAIEYQIAAYQKRLEEIENIDEDEASDIGNDCGFLEALRNDLLETLEEGKLPQGMGNVESELESLSWQELVKFTKELSINDRLLLVGCN</sequence>
<keyword evidence="2" id="KW-1185">Reference proteome</keyword>